<evidence type="ECO:0000313" key="1">
    <source>
        <dbReference type="EMBL" id="KGN46091.1"/>
    </source>
</evidence>
<reference evidence="1 2" key="4">
    <citation type="journal article" date="2011" name="BMC Genomics">
        <title>RNA-Seq improves annotation of protein-coding genes in the cucumber genome.</title>
        <authorList>
            <person name="Li Z."/>
            <person name="Zhang Z."/>
            <person name="Yan P."/>
            <person name="Huang S."/>
            <person name="Fei Z."/>
            <person name="Lin K."/>
        </authorList>
    </citation>
    <scope>NUCLEOTIDE SEQUENCE [LARGE SCALE GENOMIC DNA]</scope>
    <source>
        <strain evidence="2">cv. 9930</strain>
    </source>
</reference>
<evidence type="ECO:0000313" key="2">
    <source>
        <dbReference type="Proteomes" id="UP000029981"/>
    </source>
</evidence>
<proteinExistence type="predicted"/>
<reference evidence="1 2" key="3">
    <citation type="journal article" date="2010" name="BMC Genomics">
        <title>Transcriptome sequencing and comparative analysis of cucumber flowers with different sex types.</title>
        <authorList>
            <person name="Guo S."/>
            <person name="Zheng Y."/>
            <person name="Joung J.G."/>
            <person name="Liu S."/>
            <person name="Zhang Z."/>
            <person name="Crasta O.R."/>
            <person name="Sobral B.W."/>
            <person name="Xu Y."/>
            <person name="Huang S."/>
            <person name="Fei Z."/>
        </authorList>
    </citation>
    <scope>NUCLEOTIDE SEQUENCE [LARGE SCALE GENOMIC DNA]</scope>
    <source>
        <strain evidence="2">cv. 9930</strain>
    </source>
</reference>
<organism evidence="1 2">
    <name type="scientific">Cucumis sativus</name>
    <name type="common">Cucumber</name>
    <dbReference type="NCBI Taxonomy" id="3659"/>
    <lineage>
        <taxon>Eukaryota</taxon>
        <taxon>Viridiplantae</taxon>
        <taxon>Streptophyta</taxon>
        <taxon>Embryophyta</taxon>
        <taxon>Tracheophyta</taxon>
        <taxon>Spermatophyta</taxon>
        <taxon>Magnoliopsida</taxon>
        <taxon>eudicotyledons</taxon>
        <taxon>Gunneridae</taxon>
        <taxon>Pentapetalae</taxon>
        <taxon>rosids</taxon>
        <taxon>fabids</taxon>
        <taxon>Cucurbitales</taxon>
        <taxon>Cucurbitaceae</taxon>
        <taxon>Benincaseae</taxon>
        <taxon>Cucumis</taxon>
    </lineage>
</organism>
<accession>A0A0A0KEA3</accession>
<dbReference type="Gramene" id="KGN46091">
    <property type="protein sequence ID" value="KGN46091"/>
    <property type="gene ID" value="Csa_6G052660"/>
</dbReference>
<name>A0A0A0KEA3_CUCSA</name>
<protein>
    <submittedName>
        <fullName evidence="1">Uncharacterized protein</fullName>
    </submittedName>
</protein>
<dbReference type="Proteomes" id="UP000029981">
    <property type="component" value="Chromosome 6"/>
</dbReference>
<dbReference type="EMBL" id="CM002927">
    <property type="protein sequence ID" value="KGN46091.1"/>
    <property type="molecule type" value="Genomic_DNA"/>
</dbReference>
<reference evidence="1 2" key="2">
    <citation type="journal article" date="2009" name="PLoS ONE">
        <title>An integrated genetic and cytogenetic map of the cucumber genome.</title>
        <authorList>
            <person name="Ren Y."/>
            <person name="Zhang Z."/>
            <person name="Liu J."/>
            <person name="Staub J.E."/>
            <person name="Han Y."/>
            <person name="Cheng Z."/>
            <person name="Li X."/>
            <person name="Lu J."/>
            <person name="Miao H."/>
            <person name="Kang H."/>
            <person name="Xie B."/>
            <person name="Gu X."/>
            <person name="Wang X."/>
            <person name="Du Y."/>
            <person name="Jin W."/>
            <person name="Huang S."/>
        </authorList>
    </citation>
    <scope>NUCLEOTIDE SEQUENCE [LARGE SCALE GENOMIC DNA]</scope>
    <source>
        <strain evidence="2">cv. 9930</strain>
    </source>
</reference>
<dbReference type="AlphaFoldDB" id="A0A0A0KEA3"/>
<keyword evidence="2" id="KW-1185">Reference proteome</keyword>
<gene>
    <name evidence="1" type="ORF">Csa_6G052660</name>
</gene>
<sequence length="60" mass="6615">MVRRKERETLGIGCGVALCAVISPACEFARAILTKLRRRPCPNIYNGSTENCGSQKECSR</sequence>
<reference evidence="1 2" key="1">
    <citation type="journal article" date="2009" name="Nat. Genet.">
        <title>The genome of the cucumber, Cucumis sativus L.</title>
        <authorList>
            <person name="Huang S."/>
            <person name="Li R."/>
            <person name="Zhang Z."/>
            <person name="Li L."/>
            <person name="Gu X."/>
            <person name="Fan W."/>
            <person name="Lucas W.J."/>
            <person name="Wang X."/>
            <person name="Xie B."/>
            <person name="Ni P."/>
            <person name="Ren Y."/>
            <person name="Zhu H."/>
            <person name="Li J."/>
            <person name="Lin K."/>
            <person name="Jin W."/>
            <person name="Fei Z."/>
            <person name="Li G."/>
            <person name="Staub J."/>
            <person name="Kilian A."/>
            <person name="van der Vossen E.A."/>
            <person name="Wu Y."/>
            <person name="Guo J."/>
            <person name="He J."/>
            <person name="Jia Z."/>
            <person name="Ren Y."/>
            <person name="Tian G."/>
            <person name="Lu Y."/>
            <person name="Ruan J."/>
            <person name="Qian W."/>
            <person name="Wang M."/>
            <person name="Huang Q."/>
            <person name="Li B."/>
            <person name="Xuan Z."/>
            <person name="Cao J."/>
            <person name="Asan"/>
            <person name="Wu Z."/>
            <person name="Zhang J."/>
            <person name="Cai Q."/>
            <person name="Bai Y."/>
            <person name="Zhao B."/>
            <person name="Han Y."/>
            <person name="Li Y."/>
            <person name="Li X."/>
            <person name="Wang S."/>
            <person name="Shi Q."/>
            <person name="Liu S."/>
            <person name="Cho W.K."/>
            <person name="Kim J.Y."/>
            <person name="Xu Y."/>
            <person name="Heller-Uszynska K."/>
            <person name="Miao H."/>
            <person name="Cheng Z."/>
            <person name="Zhang S."/>
            <person name="Wu J."/>
            <person name="Yang Y."/>
            <person name="Kang H."/>
            <person name="Li M."/>
            <person name="Liang H."/>
            <person name="Ren X."/>
            <person name="Shi Z."/>
            <person name="Wen M."/>
            <person name="Jian M."/>
            <person name="Yang H."/>
            <person name="Zhang G."/>
            <person name="Yang Z."/>
            <person name="Chen R."/>
            <person name="Liu S."/>
            <person name="Li J."/>
            <person name="Ma L."/>
            <person name="Liu H."/>
            <person name="Zhou Y."/>
            <person name="Zhao J."/>
            <person name="Fang X."/>
            <person name="Li G."/>
            <person name="Fang L."/>
            <person name="Li Y."/>
            <person name="Liu D."/>
            <person name="Zheng H."/>
            <person name="Zhang Y."/>
            <person name="Qin N."/>
            <person name="Li Z."/>
            <person name="Yang G."/>
            <person name="Yang S."/>
            <person name="Bolund L."/>
            <person name="Kristiansen K."/>
            <person name="Zheng H."/>
            <person name="Li S."/>
            <person name="Zhang X."/>
            <person name="Yang H."/>
            <person name="Wang J."/>
            <person name="Sun R."/>
            <person name="Zhang B."/>
            <person name="Jiang S."/>
            <person name="Wang J."/>
            <person name="Du Y."/>
            <person name="Li S."/>
        </authorList>
    </citation>
    <scope>NUCLEOTIDE SEQUENCE [LARGE SCALE GENOMIC DNA]</scope>
    <source>
        <strain evidence="2">cv. 9930</strain>
    </source>
</reference>